<organism evidence="1">
    <name type="scientific">Lepeophtheirus salmonis</name>
    <name type="common">Salmon louse</name>
    <name type="synonym">Caligus salmonis</name>
    <dbReference type="NCBI Taxonomy" id="72036"/>
    <lineage>
        <taxon>Eukaryota</taxon>
        <taxon>Metazoa</taxon>
        <taxon>Ecdysozoa</taxon>
        <taxon>Arthropoda</taxon>
        <taxon>Crustacea</taxon>
        <taxon>Multicrustacea</taxon>
        <taxon>Hexanauplia</taxon>
        <taxon>Copepoda</taxon>
        <taxon>Siphonostomatoida</taxon>
        <taxon>Caligidae</taxon>
        <taxon>Lepeophtheirus</taxon>
    </lineage>
</organism>
<reference evidence="1" key="1">
    <citation type="submission" date="2014-05" db="EMBL/GenBank/DDBJ databases">
        <authorList>
            <person name="Chronopoulou M."/>
        </authorList>
    </citation>
    <scope>NUCLEOTIDE SEQUENCE</scope>
    <source>
        <tissue evidence="1">Whole organism</tissue>
    </source>
</reference>
<name>A0A0K2UEF8_LEPSM</name>
<dbReference type="AlphaFoldDB" id="A0A0K2UEF8"/>
<dbReference type="EMBL" id="HACA01018700">
    <property type="protein sequence ID" value="CDW36061.1"/>
    <property type="molecule type" value="Transcribed_RNA"/>
</dbReference>
<accession>A0A0K2UEF8</accession>
<protein>
    <submittedName>
        <fullName evidence="1">Uncharacterized protein</fullName>
    </submittedName>
</protein>
<feature type="non-terminal residue" evidence="1">
    <location>
        <position position="1"/>
    </location>
</feature>
<evidence type="ECO:0000313" key="1">
    <source>
        <dbReference type="EMBL" id="CDW36061.1"/>
    </source>
</evidence>
<proteinExistence type="predicted"/>
<sequence length="53" mass="6011">CIFHTQHVLPDATSEEKHLGSSKNVSFVFAKLFRTRARALNKILANSWTVLNL</sequence>